<dbReference type="Gene3D" id="2.10.109.10">
    <property type="entry name" value="Umud Fragment, subunit A"/>
    <property type="match status" value="1"/>
</dbReference>
<proteinExistence type="inferred from homology"/>
<dbReference type="EMBL" id="JACETM010000014">
    <property type="protein sequence ID" value="MBA4724001.1"/>
    <property type="molecule type" value="Genomic_DNA"/>
</dbReference>
<dbReference type="Gene3D" id="1.10.10.10">
    <property type="entry name" value="Winged helix-like DNA-binding domain superfamily/Winged helix DNA-binding domain"/>
    <property type="match status" value="1"/>
</dbReference>
<reference evidence="17 18" key="1">
    <citation type="submission" date="2020-06" db="EMBL/GenBank/DDBJ databases">
        <title>Dysbiosis in marine aquaculture revealed through microbiome analysis: reverse ecology for environmental sustainability.</title>
        <authorList>
            <person name="Haro-Moreno J.M."/>
            <person name="Coutinho F.H."/>
            <person name="Zaragoza-Solas A."/>
            <person name="Picazo A."/>
            <person name="Almagro-Moreno S."/>
            <person name="Lopez-Perez M."/>
        </authorList>
    </citation>
    <scope>NUCLEOTIDE SEQUENCE [LARGE SCALE GENOMIC DNA]</scope>
    <source>
        <strain evidence="17">MCMED-G42</strain>
    </source>
</reference>
<evidence type="ECO:0000256" key="10">
    <source>
        <dbReference type="ARBA" id="ARBA00023163"/>
    </source>
</evidence>
<dbReference type="GO" id="GO:0006281">
    <property type="term" value="P:DNA repair"/>
    <property type="evidence" value="ECO:0007669"/>
    <property type="project" value="UniProtKB-UniRule"/>
</dbReference>
<evidence type="ECO:0000256" key="3">
    <source>
        <dbReference type="ARBA" id="ARBA00022491"/>
    </source>
</evidence>
<dbReference type="SUPFAM" id="SSF51306">
    <property type="entry name" value="LexA/Signal peptidase"/>
    <property type="match status" value="1"/>
</dbReference>
<dbReference type="EC" id="3.4.21.88" evidence="13"/>
<keyword evidence="7 13" id="KW-0068">Autocatalytic cleavage</keyword>
<evidence type="ECO:0000259" key="15">
    <source>
        <dbReference type="Pfam" id="PF00717"/>
    </source>
</evidence>
<dbReference type="Pfam" id="PF00717">
    <property type="entry name" value="Peptidase_S24"/>
    <property type="match status" value="1"/>
</dbReference>
<organism evidence="17 18">
    <name type="scientific">SAR86 cluster bacterium</name>
    <dbReference type="NCBI Taxonomy" id="2030880"/>
    <lineage>
        <taxon>Bacteria</taxon>
        <taxon>Pseudomonadati</taxon>
        <taxon>Pseudomonadota</taxon>
        <taxon>Gammaproteobacteria</taxon>
        <taxon>SAR86 cluster</taxon>
    </lineage>
</organism>
<evidence type="ECO:0000256" key="13">
    <source>
        <dbReference type="HAMAP-Rule" id="MF_00015"/>
    </source>
</evidence>
<dbReference type="GO" id="GO:0009432">
    <property type="term" value="P:SOS response"/>
    <property type="evidence" value="ECO:0007669"/>
    <property type="project" value="UniProtKB-UniRule"/>
</dbReference>
<dbReference type="PANTHER" id="PTHR33516:SF2">
    <property type="entry name" value="LEXA REPRESSOR-RELATED"/>
    <property type="match status" value="1"/>
</dbReference>
<dbReference type="Proteomes" id="UP000585327">
    <property type="component" value="Unassembled WGS sequence"/>
</dbReference>
<evidence type="ECO:0000256" key="4">
    <source>
        <dbReference type="ARBA" id="ARBA00022705"/>
    </source>
</evidence>
<dbReference type="InterPro" id="IPR006197">
    <property type="entry name" value="Peptidase_S24_LexA"/>
</dbReference>
<comment type="caution">
    <text evidence="17">The sequence shown here is derived from an EMBL/GenBank/DDBJ whole genome shotgun (WGS) entry which is preliminary data.</text>
</comment>
<evidence type="ECO:0000256" key="2">
    <source>
        <dbReference type="ARBA" id="ARBA00011738"/>
    </source>
</evidence>
<comment type="function">
    <text evidence="13">Represses a number of genes involved in the response to DNA damage (SOS response), including recA and lexA. In the presence of single-stranded DNA, RecA interacts with LexA causing an autocatalytic cleavage which disrupts the DNA-binding part of LexA, leading to derepression of the SOS regulon and eventually DNA repair.</text>
</comment>
<keyword evidence="8 13" id="KW-0805">Transcription regulation</keyword>
<name>A0A838YRN5_9GAMM</name>
<dbReference type="GO" id="GO:0006508">
    <property type="term" value="P:proteolysis"/>
    <property type="evidence" value="ECO:0007669"/>
    <property type="project" value="InterPro"/>
</dbReference>
<dbReference type="InterPro" id="IPR036286">
    <property type="entry name" value="LexA/Signal_pep-like_sf"/>
</dbReference>
<evidence type="ECO:0000256" key="5">
    <source>
        <dbReference type="ARBA" id="ARBA00022763"/>
    </source>
</evidence>
<sequence length="209" mass="23327">MKDITPQQNKVLDCIKVYIKETGFPPTRSDICKEMGFKSPNSAETHLRALEKKGFISIASGASRGISIINNDIKEEASSYDSNEYPIVGLVAAGSPTLASENIEKQVSCPANFFSTSFDYFLRVKGLSMKNAGIMEDDLIAVKKTHDIRNGDIVIARIEDEVTVKYFRKPAEDMVVLEPANEDFNDIEINLHNEDLFIEGKYVGLIREN</sequence>
<dbReference type="InterPro" id="IPR006200">
    <property type="entry name" value="LexA"/>
</dbReference>
<feature type="domain" description="LexA repressor DNA-binding" evidence="16">
    <location>
        <begin position="1"/>
        <end position="65"/>
    </location>
</feature>
<dbReference type="InterPro" id="IPR036388">
    <property type="entry name" value="WH-like_DNA-bd_sf"/>
</dbReference>
<feature type="active site" description="For autocatalytic cleavage activity" evidence="13">
    <location>
        <position position="165"/>
    </location>
</feature>
<keyword evidence="3 13" id="KW-0678">Repressor</keyword>
<keyword evidence="10 13" id="KW-0804">Transcription</keyword>
<feature type="domain" description="Peptidase S24/S26A/S26B/S26C" evidence="15">
    <location>
        <begin position="86"/>
        <end position="203"/>
    </location>
</feature>
<evidence type="ECO:0000256" key="14">
    <source>
        <dbReference type="RuleBase" id="RU003991"/>
    </source>
</evidence>
<dbReference type="InterPro" id="IPR006199">
    <property type="entry name" value="LexA_DNA-bd_dom"/>
</dbReference>
<evidence type="ECO:0000256" key="11">
    <source>
        <dbReference type="ARBA" id="ARBA00023204"/>
    </source>
</evidence>
<comment type="similarity">
    <text evidence="1 13 14">Belongs to the peptidase S24 family.</text>
</comment>
<gene>
    <name evidence="13 17" type="primary">lexA</name>
    <name evidence="17" type="ORF">H2021_02170</name>
</gene>
<evidence type="ECO:0000256" key="7">
    <source>
        <dbReference type="ARBA" id="ARBA00022813"/>
    </source>
</evidence>
<dbReference type="InterPro" id="IPR039418">
    <property type="entry name" value="LexA-like"/>
</dbReference>
<dbReference type="GO" id="GO:0006260">
    <property type="term" value="P:DNA replication"/>
    <property type="evidence" value="ECO:0007669"/>
    <property type="project" value="UniProtKB-UniRule"/>
</dbReference>
<evidence type="ECO:0000256" key="8">
    <source>
        <dbReference type="ARBA" id="ARBA00023015"/>
    </source>
</evidence>
<dbReference type="NCBIfam" id="TIGR00498">
    <property type="entry name" value="lexA"/>
    <property type="match status" value="1"/>
</dbReference>
<evidence type="ECO:0000256" key="1">
    <source>
        <dbReference type="ARBA" id="ARBA00007484"/>
    </source>
</evidence>
<evidence type="ECO:0000256" key="6">
    <source>
        <dbReference type="ARBA" id="ARBA00022801"/>
    </source>
</evidence>
<evidence type="ECO:0000259" key="16">
    <source>
        <dbReference type="Pfam" id="PF01726"/>
    </source>
</evidence>
<dbReference type="PRINTS" id="PR00726">
    <property type="entry name" value="LEXASERPTASE"/>
</dbReference>
<feature type="active site" description="For autocatalytic cleavage activity" evidence="13">
    <location>
        <position position="128"/>
    </location>
</feature>
<comment type="catalytic activity">
    <reaction evidence="13">
        <text>Hydrolysis of Ala-|-Gly bond in repressor LexA.</text>
        <dbReference type="EC" id="3.4.21.88"/>
    </reaction>
</comment>
<keyword evidence="9 13" id="KW-0238">DNA-binding</keyword>
<dbReference type="GO" id="GO:0003677">
    <property type="term" value="F:DNA binding"/>
    <property type="evidence" value="ECO:0007669"/>
    <property type="project" value="UniProtKB-UniRule"/>
</dbReference>
<protein>
    <recommendedName>
        <fullName evidence="13">LexA repressor</fullName>
        <ecNumber evidence="13">3.4.21.88</ecNumber>
    </recommendedName>
</protein>
<evidence type="ECO:0000256" key="12">
    <source>
        <dbReference type="ARBA" id="ARBA00023236"/>
    </source>
</evidence>
<dbReference type="GO" id="GO:0004252">
    <property type="term" value="F:serine-type endopeptidase activity"/>
    <property type="evidence" value="ECO:0007669"/>
    <property type="project" value="UniProtKB-UniRule"/>
</dbReference>
<keyword evidence="12 13" id="KW-0742">SOS response</keyword>
<dbReference type="HAMAP" id="MF_00015">
    <property type="entry name" value="LexA"/>
    <property type="match status" value="1"/>
</dbReference>
<accession>A0A838YRN5</accession>
<feature type="DNA-binding region" description="H-T-H motif" evidence="13">
    <location>
        <begin position="28"/>
        <end position="48"/>
    </location>
</feature>
<comment type="subunit">
    <text evidence="2 13">Homodimer.</text>
</comment>
<dbReference type="AlphaFoldDB" id="A0A838YRN5"/>
<evidence type="ECO:0000313" key="17">
    <source>
        <dbReference type="EMBL" id="MBA4724001.1"/>
    </source>
</evidence>
<dbReference type="GO" id="GO:0045892">
    <property type="term" value="P:negative regulation of DNA-templated transcription"/>
    <property type="evidence" value="ECO:0007669"/>
    <property type="project" value="UniProtKB-UniRule"/>
</dbReference>
<dbReference type="InterPro" id="IPR015927">
    <property type="entry name" value="Peptidase_S24_S26A/B/C"/>
</dbReference>
<keyword evidence="6 13" id="KW-0378">Hydrolase</keyword>
<keyword evidence="11 13" id="KW-0234">DNA repair</keyword>
<keyword evidence="5 13" id="KW-0227">DNA damage</keyword>
<dbReference type="SUPFAM" id="SSF46785">
    <property type="entry name" value="Winged helix' DNA-binding domain"/>
    <property type="match status" value="1"/>
</dbReference>
<dbReference type="Pfam" id="PF01726">
    <property type="entry name" value="LexA_DNA_bind"/>
    <property type="match status" value="1"/>
</dbReference>
<dbReference type="CDD" id="cd06529">
    <property type="entry name" value="S24_LexA-like"/>
    <property type="match status" value="1"/>
</dbReference>
<dbReference type="PANTHER" id="PTHR33516">
    <property type="entry name" value="LEXA REPRESSOR"/>
    <property type="match status" value="1"/>
</dbReference>
<dbReference type="InterPro" id="IPR050077">
    <property type="entry name" value="LexA_repressor"/>
</dbReference>
<dbReference type="FunFam" id="2.10.109.10:FF:000001">
    <property type="entry name" value="LexA repressor"/>
    <property type="match status" value="1"/>
</dbReference>
<feature type="site" description="Cleavage; by autolysis" evidence="13">
    <location>
        <begin position="93"/>
        <end position="94"/>
    </location>
</feature>
<evidence type="ECO:0000256" key="9">
    <source>
        <dbReference type="ARBA" id="ARBA00023125"/>
    </source>
</evidence>
<dbReference type="FunFam" id="1.10.10.10:FF:000009">
    <property type="entry name" value="LexA repressor"/>
    <property type="match status" value="1"/>
</dbReference>
<keyword evidence="4 13" id="KW-0235">DNA replication</keyword>
<dbReference type="InterPro" id="IPR036390">
    <property type="entry name" value="WH_DNA-bd_sf"/>
</dbReference>
<evidence type="ECO:0000313" key="18">
    <source>
        <dbReference type="Proteomes" id="UP000585327"/>
    </source>
</evidence>